<protein>
    <recommendedName>
        <fullName evidence="6">Protein KTI12</fullName>
    </recommendedName>
</protein>
<dbReference type="InterPro" id="IPR013641">
    <property type="entry name" value="KTI12/PSTK"/>
</dbReference>
<evidence type="ECO:0008006" key="6">
    <source>
        <dbReference type="Google" id="ProtNLM"/>
    </source>
</evidence>
<accession>A0A099NWT5</accession>
<dbReference type="eggNOG" id="KOG3062">
    <property type="taxonomic scope" value="Eukaryota"/>
</dbReference>
<dbReference type="GO" id="GO:0005634">
    <property type="term" value="C:nucleus"/>
    <property type="evidence" value="ECO:0007669"/>
    <property type="project" value="EnsemblFungi"/>
</dbReference>
<dbReference type="Pfam" id="PF08433">
    <property type="entry name" value="KTI12"/>
    <property type="match status" value="1"/>
</dbReference>
<dbReference type="GO" id="GO:0005524">
    <property type="term" value="F:ATP binding"/>
    <property type="evidence" value="ECO:0007669"/>
    <property type="project" value="UniProtKB-KW"/>
</dbReference>
<sequence length="305" mass="34372">MPLILFCGFPSSGKTTLAMRLAQELENKIASLGEDEEGSNFKVILHNDESLGIRHDMYRESATEKAARGTQMSAFKRDISKNNIVIMDMLNYNKGFRYQLFCDCKSAMTSNCVVQVICPTETCFQWNSARERGQQWDEDLMRGLISRYEEPDGGKRWDSPLINVASALDVVHGSNGSGSDNIDMDIRVPLDEVWSAIALRKGPKPNLATVLKPATRTDYLQELDRLTNEVVSQIVAFQNLNGLGSLPVKNINNETCTVHLQSSTTSTAALQRMRRSYVALNRVRTVDRDRIIPLFVEYLNNRLED</sequence>
<evidence type="ECO:0000256" key="3">
    <source>
        <dbReference type="ARBA" id="ARBA00025768"/>
    </source>
</evidence>
<dbReference type="Gene3D" id="3.40.50.300">
    <property type="entry name" value="P-loop containing nucleotide triphosphate hydrolases"/>
    <property type="match status" value="1"/>
</dbReference>
<evidence type="ECO:0000256" key="1">
    <source>
        <dbReference type="ARBA" id="ARBA00022741"/>
    </source>
</evidence>
<dbReference type="AlphaFoldDB" id="A0A099NWT5"/>
<comment type="similarity">
    <text evidence="3">Belongs to the KTI12 family.</text>
</comment>
<name>A0A099NWT5_PICKU</name>
<dbReference type="VEuPathDB" id="FungiDB:C5L36_0A08630"/>
<dbReference type="GO" id="GO:0002098">
    <property type="term" value="P:tRNA wobble uridine modification"/>
    <property type="evidence" value="ECO:0007669"/>
    <property type="project" value="EnsemblFungi"/>
</dbReference>
<keyword evidence="2" id="KW-0067">ATP-binding</keyword>
<dbReference type="GO" id="GO:0005737">
    <property type="term" value="C:cytoplasm"/>
    <property type="evidence" value="ECO:0007669"/>
    <property type="project" value="EnsemblFungi"/>
</dbReference>
<keyword evidence="1" id="KW-0547">Nucleotide-binding</keyword>
<evidence type="ECO:0000313" key="4">
    <source>
        <dbReference type="EMBL" id="KGK36366.1"/>
    </source>
</evidence>
<dbReference type="SUPFAM" id="SSF52540">
    <property type="entry name" value="P-loop containing nucleoside triphosphate hydrolases"/>
    <property type="match status" value="1"/>
</dbReference>
<evidence type="ECO:0000256" key="2">
    <source>
        <dbReference type="ARBA" id="ARBA00022840"/>
    </source>
</evidence>
<dbReference type="InterPro" id="IPR027417">
    <property type="entry name" value="P-loop_NTPase"/>
</dbReference>
<reference evidence="5" key="1">
    <citation type="journal article" date="2014" name="Microb. Cell Fact.">
        <title>Exploiting Issatchenkia orientalis SD108 for succinic acid production.</title>
        <authorList>
            <person name="Xiao H."/>
            <person name="Shao Z."/>
            <person name="Jiang Y."/>
            <person name="Dole S."/>
            <person name="Zhao H."/>
        </authorList>
    </citation>
    <scope>NUCLEOTIDE SEQUENCE [LARGE SCALE GENOMIC DNA]</scope>
    <source>
        <strain evidence="5">SD108</strain>
    </source>
</reference>
<proteinExistence type="inferred from homology"/>
<dbReference type="HOGENOM" id="CLU_027147_2_0_1"/>
<dbReference type="GO" id="GO:0003682">
    <property type="term" value="F:chromatin binding"/>
    <property type="evidence" value="ECO:0007669"/>
    <property type="project" value="EnsemblFungi"/>
</dbReference>
<dbReference type="GO" id="GO:0006357">
    <property type="term" value="P:regulation of transcription by RNA polymerase II"/>
    <property type="evidence" value="ECO:0007669"/>
    <property type="project" value="EnsemblFungi"/>
</dbReference>
<dbReference type="Proteomes" id="UP000029867">
    <property type="component" value="Unassembled WGS sequence"/>
</dbReference>
<dbReference type="PANTHER" id="PTHR12435">
    <property type="match status" value="1"/>
</dbReference>
<gene>
    <name evidence="4" type="ORF">JL09_g4484</name>
</gene>
<dbReference type="EMBL" id="JQFK01000077">
    <property type="protein sequence ID" value="KGK36366.1"/>
    <property type="molecule type" value="Genomic_DNA"/>
</dbReference>
<organism evidence="4 5">
    <name type="scientific">Pichia kudriavzevii</name>
    <name type="common">Yeast</name>
    <name type="synonym">Issatchenkia orientalis</name>
    <dbReference type="NCBI Taxonomy" id="4909"/>
    <lineage>
        <taxon>Eukaryota</taxon>
        <taxon>Fungi</taxon>
        <taxon>Dikarya</taxon>
        <taxon>Ascomycota</taxon>
        <taxon>Saccharomycotina</taxon>
        <taxon>Pichiomycetes</taxon>
        <taxon>Pichiales</taxon>
        <taxon>Pichiaceae</taxon>
        <taxon>Pichia</taxon>
    </lineage>
</organism>
<evidence type="ECO:0000313" key="5">
    <source>
        <dbReference type="Proteomes" id="UP000029867"/>
    </source>
</evidence>
<comment type="caution">
    <text evidence="4">The sequence shown here is derived from an EMBL/GenBank/DDBJ whole genome shotgun (WGS) entry which is preliminary data.</text>
</comment>